<dbReference type="RefSeq" id="WP_013185741.1">
    <property type="nucleotide sequence ID" value="NC_014228.1"/>
</dbReference>
<dbReference type="SUPFAM" id="SSF55174">
    <property type="entry name" value="Alpha-L RNA-binding motif"/>
    <property type="match status" value="1"/>
</dbReference>
<dbReference type="Proteomes" id="UP000008075">
    <property type="component" value="Chromosome"/>
</dbReference>
<dbReference type="AlphaFoldDB" id="D3VFV0"/>
<keyword evidence="3 4" id="KW-0238">DNA-binding</keyword>
<dbReference type="NCBIfam" id="NF007673">
    <property type="entry name" value="PRK10348.1"/>
    <property type="match status" value="1"/>
</dbReference>
<protein>
    <recommendedName>
        <fullName evidence="4">Heat shock protein 15</fullName>
    </recommendedName>
</protein>
<name>D3VFV0_XENNA</name>
<keyword evidence="2 4" id="KW-0694">RNA-binding</keyword>
<evidence type="ECO:0000313" key="6">
    <source>
        <dbReference type="EMBL" id="CBJ92616.1"/>
    </source>
</evidence>
<organism evidence="6 7">
    <name type="scientific">Xenorhabdus nematophila (strain ATCC 19061 / DSM 3370 / CCUG 14189 / LMG 1036 / NCIMB 9965 / AN6)</name>
    <dbReference type="NCBI Taxonomy" id="406817"/>
    <lineage>
        <taxon>Bacteria</taxon>
        <taxon>Pseudomonadati</taxon>
        <taxon>Pseudomonadota</taxon>
        <taxon>Gammaproteobacteria</taxon>
        <taxon>Enterobacterales</taxon>
        <taxon>Morganellaceae</taxon>
        <taxon>Xenorhabdus</taxon>
    </lineage>
</organism>
<evidence type="ECO:0000259" key="5">
    <source>
        <dbReference type="SMART" id="SM00363"/>
    </source>
</evidence>
<dbReference type="PIRSF" id="PIRSF016821">
    <property type="entry name" value="HSP15"/>
    <property type="match status" value="1"/>
</dbReference>
<dbReference type="KEGG" id="xne:XNC1_4594"/>
<dbReference type="GeneID" id="24903588"/>
<dbReference type="HOGENOM" id="CLU_101003_2_1_6"/>
<dbReference type="Gene3D" id="3.10.290.10">
    <property type="entry name" value="RNA-binding S4 domain"/>
    <property type="match status" value="1"/>
</dbReference>
<evidence type="ECO:0000256" key="3">
    <source>
        <dbReference type="ARBA" id="ARBA00023125"/>
    </source>
</evidence>
<dbReference type="InterPro" id="IPR036986">
    <property type="entry name" value="S4_RNA-bd_sf"/>
</dbReference>
<dbReference type="eggNOG" id="COG1188">
    <property type="taxonomic scope" value="Bacteria"/>
</dbReference>
<evidence type="ECO:0000256" key="1">
    <source>
        <dbReference type="ARBA" id="ARBA00008396"/>
    </source>
</evidence>
<feature type="domain" description="RNA-binding S4" evidence="5">
    <location>
        <begin position="10"/>
        <end position="73"/>
    </location>
</feature>
<sequence length="140" mass="16105">MPNSDTDQAVRLDKWLWAARFYKTRSIAREMIEGGKVHYNGQRSKPSKLVELNAEIKLRQGNDEKTVIILALSGHRRGATEAQQLYQETAESIINREKMSLARKMNALAMPHPYRRPGKKERRALIKFKNVKLSGSEDIQ</sequence>
<evidence type="ECO:0000313" key="7">
    <source>
        <dbReference type="Proteomes" id="UP000008075"/>
    </source>
</evidence>
<dbReference type="CDD" id="cd00165">
    <property type="entry name" value="S4"/>
    <property type="match status" value="1"/>
</dbReference>
<dbReference type="InterPro" id="IPR025708">
    <property type="entry name" value="HSP15"/>
</dbReference>
<accession>D3VFV0</accession>
<dbReference type="SMART" id="SM00363">
    <property type="entry name" value="S4"/>
    <property type="match status" value="1"/>
</dbReference>
<dbReference type="STRING" id="406817.XNC1_4594"/>
<dbReference type="GO" id="GO:0043023">
    <property type="term" value="F:ribosomal large subunit binding"/>
    <property type="evidence" value="ECO:0007669"/>
    <property type="project" value="InterPro"/>
</dbReference>
<dbReference type="Pfam" id="PF01479">
    <property type="entry name" value="S4"/>
    <property type="match status" value="1"/>
</dbReference>
<dbReference type="GO" id="GO:0003677">
    <property type="term" value="F:DNA binding"/>
    <property type="evidence" value="ECO:0007669"/>
    <property type="project" value="UniProtKB-KW"/>
</dbReference>
<evidence type="ECO:0000256" key="4">
    <source>
        <dbReference type="PIRNR" id="PIRNR016821"/>
    </source>
</evidence>
<dbReference type="EMBL" id="FN667742">
    <property type="protein sequence ID" value="CBJ92616.1"/>
    <property type="molecule type" value="Genomic_DNA"/>
</dbReference>
<dbReference type="InterPro" id="IPR002942">
    <property type="entry name" value="S4_RNA-bd"/>
</dbReference>
<keyword evidence="6" id="KW-0346">Stress response</keyword>
<reference evidence="6 7" key="1">
    <citation type="journal article" date="2011" name="PLoS ONE">
        <title>The entomopathogenic bacterial endosymbionts xenorhabdus and photorhabdus: convergent lifestyles from divergent genomes.</title>
        <authorList>
            <person name="Chaston J.M."/>
            <person name="Suen G."/>
            <person name="Tucker S.L."/>
            <person name="Andersen A.W."/>
            <person name="Bhasin A."/>
            <person name="Bode E."/>
            <person name="Bode H.B."/>
            <person name="Brachmann A.O."/>
            <person name="Cowles C.E."/>
            <person name="Cowles K.N."/>
            <person name="Darby C."/>
            <person name="de Leon L."/>
            <person name="Drace K."/>
            <person name="Du Z."/>
            <person name="Givaudan A."/>
            <person name="Herbert Tran E.E."/>
            <person name="Jewell K.A."/>
            <person name="Knack J.J."/>
            <person name="Krasomil-Osterfeld K.C."/>
            <person name="Kukor R."/>
            <person name="Lanois A."/>
            <person name="Latreille P."/>
            <person name="Leimgruber N.K."/>
            <person name="Lipke C.M."/>
            <person name="Liu R."/>
            <person name="Lu X."/>
            <person name="Martens E.C."/>
            <person name="Marri P.R."/>
            <person name="Medigue C."/>
            <person name="Menard M.L."/>
            <person name="Miller N.M."/>
            <person name="Morales-Soto N."/>
            <person name="Norton S."/>
            <person name="Ogier J.C."/>
            <person name="Orchard S.S."/>
            <person name="Park D."/>
            <person name="Park Y."/>
            <person name="Qurollo B.A."/>
            <person name="Sugar D.R."/>
            <person name="Richards G.R."/>
            <person name="Rouy Z."/>
            <person name="Slominski B."/>
            <person name="Slominski K."/>
            <person name="Snyder H."/>
            <person name="Tjaden B.C."/>
            <person name="van der Hoeven R."/>
            <person name="Welch R.D."/>
            <person name="Wheeler C."/>
            <person name="Xiang B."/>
            <person name="Barbazuk B."/>
            <person name="Gaudriault S."/>
            <person name="Goodner B."/>
            <person name="Slater S.C."/>
            <person name="Forst S."/>
            <person name="Goldman B.S."/>
            <person name="Goodrich-Blair H."/>
        </authorList>
    </citation>
    <scope>NUCLEOTIDE SEQUENCE [LARGE SCALE GENOMIC DNA]</scope>
    <source>
        <strain evidence="7">ATCC 19061 / DSM 3370 / CCUG 14189 / LMG 1036 / NCIMB 9965 / AN6</strain>
    </source>
</reference>
<proteinExistence type="inferred from homology"/>
<dbReference type="GO" id="GO:0003727">
    <property type="term" value="F:single-stranded RNA binding"/>
    <property type="evidence" value="ECO:0007669"/>
    <property type="project" value="InterPro"/>
</dbReference>
<dbReference type="GO" id="GO:0034605">
    <property type="term" value="P:cellular response to heat"/>
    <property type="evidence" value="ECO:0007669"/>
    <property type="project" value="InterPro"/>
</dbReference>
<dbReference type="PROSITE" id="PS50889">
    <property type="entry name" value="S4"/>
    <property type="match status" value="1"/>
</dbReference>
<keyword evidence="7" id="KW-1185">Reference proteome</keyword>
<comment type="similarity">
    <text evidence="1 4">Belongs to the HSP15 family.</text>
</comment>
<gene>
    <name evidence="6" type="primary">hslR</name>
    <name evidence="6" type="ordered locus">XNC1_4594</name>
</gene>
<evidence type="ECO:0000256" key="2">
    <source>
        <dbReference type="ARBA" id="ARBA00022884"/>
    </source>
</evidence>